<evidence type="ECO:0000256" key="2">
    <source>
        <dbReference type="ARBA" id="ARBA00023125"/>
    </source>
</evidence>
<evidence type="ECO:0000256" key="5">
    <source>
        <dbReference type="SAM" id="MobiDB-lite"/>
    </source>
</evidence>
<evidence type="ECO:0000256" key="3">
    <source>
        <dbReference type="ARBA" id="ARBA00023163"/>
    </source>
</evidence>
<evidence type="ECO:0000313" key="7">
    <source>
        <dbReference type="EMBL" id="PKR87932.1"/>
    </source>
</evidence>
<dbReference type="Gene3D" id="1.10.357.10">
    <property type="entry name" value="Tetracycline Repressor, domain 2"/>
    <property type="match status" value="1"/>
</dbReference>
<feature type="DNA-binding region" description="H-T-H motif" evidence="4">
    <location>
        <begin position="51"/>
        <end position="70"/>
    </location>
</feature>
<accession>A0A1I4W7U4</accession>
<evidence type="ECO:0000313" key="8">
    <source>
        <dbReference type="Proteomes" id="UP000233491"/>
    </source>
</evidence>
<proteinExistence type="predicted"/>
<comment type="caution">
    <text evidence="7">The sequence shown here is derived from an EMBL/GenBank/DDBJ whole genome shotgun (WGS) entry which is preliminary data.</text>
</comment>
<dbReference type="InterPro" id="IPR001647">
    <property type="entry name" value="HTH_TetR"/>
</dbReference>
<protein>
    <submittedName>
        <fullName evidence="7">TetR family transcriptional regulator</fullName>
    </submittedName>
</protein>
<dbReference type="InterPro" id="IPR009057">
    <property type="entry name" value="Homeodomain-like_sf"/>
</dbReference>
<dbReference type="InterPro" id="IPR050109">
    <property type="entry name" value="HTH-type_TetR-like_transc_reg"/>
</dbReference>
<dbReference type="InterPro" id="IPR036271">
    <property type="entry name" value="Tet_transcr_reg_TetR-rel_C_sf"/>
</dbReference>
<evidence type="ECO:0000256" key="1">
    <source>
        <dbReference type="ARBA" id="ARBA00023015"/>
    </source>
</evidence>
<dbReference type="Proteomes" id="UP000233491">
    <property type="component" value="Unassembled WGS sequence"/>
</dbReference>
<sequence length="203" mass="22353">MRKKTSSEQTAAPVEAGQAAPVTDDRVRRSKAAVLAVTADLLFERGYSGVSVDEIARRSGVAKTTIYRHWPNRADLLRDACAHVGTPLTTPDLGSLRGDLTALMADFSQMLTTARWTSVLPSIIDAGERDAEMAEMYRRLQQGYSAPFETVIRRGMARGELPAETDVPALVAALTGPLFYRRWFSREPLTEGFVREIIRIALG</sequence>
<keyword evidence="2 4" id="KW-0238">DNA-binding</keyword>
<keyword evidence="1" id="KW-0805">Transcription regulation</keyword>
<dbReference type="SUPFAM" id="SSF46689">
    <property type="entry name" value="Homeodomain-like"/>
    <property type="match status" value="1"/>
</dbReference>
<gene>
    <name evidence="7" type="ORF">CXZ10_17565</name>
</gene>
<keyword evidence="3" id="KW-0804">Transcription</keyword>
<dbReference type="EMBL" id="PJNW01000015">
    <property type="protein sequence ID" value="PKR87932.1"/>
    <property type="molecule type" value="Genomic_DNA"/>
</dbReference>
<dbReference type="Pfam" id="PF16859">
    <property type="entry name" value="TetR_C_11"/>
    <property type="match status" value="1"/>
</dbReference>
<dbReference type="SUPFAM" id="SSF48498">
    <property type="entry name" value="Tetracyclin repressor-like, C-terminal domain"/>
    <property type="match status" value="1"/>
</dbReference>
<dbReference type="Gene3D" id="1.10.10.60">
    <property type="entry name" value="Homeodomain-like"/>
    <property type="match status" value="1"/>
</dbReference>
<dbReference type="Pfam" id="PF00440">
    <property type="entry name" value="TetR_N"/>
    <property type="match status" value="1"/>
</dbReference>
<dbReference type="PANTHER" id="PTHR30055">
    <property type="entry name" value="HTH-TYPE TRANSCRIPTIONAL REGULATOR RUTR"/>
    <property type="match status" value="1"/>
</dbReference>
<dbReference type="AlphaFoldDB" id="A0A1I4W7U4"/>
<name>A0A1I4W7U4_9HYPH</name>
<dbReference type="PANTHER" id="PTHR30055:SF148">
    <property type="entry name" value="TETR-FAMILY TRANSCRIPTIONAL REGULATOR"/>
    <property type="match status" value="1"/>
</dbReference>
<dbReference type="InterPro" id="IPR011075">
    <property type="entry name" value="TetR_C"/>
</dbReference>
<evidence type="ECO:0000256" key="4">
    <source>
        <dbReference type="PROSITE-ProRule" id="PRU00335"/>
    </source>
</evidence>
<evidence type="ECO:0000259" key="6">
    <source>
        <dbReference type="PROSITE" id="PS50977"/>
    </source>
</evidence>
<dbReference type="PRINTS" id="PR00455">
    <property type="entry name" value="HTHTETR"/>
</dbReference>
<dbReference type="RefSeq" id="WP_101290671.1">
    <property type="nucleotide sequence ID" value="NZ_FOUQ01000015.1"/>
</dbReference>
<feature type="domain" description="HTH tetR-type" evidence="6">
    <location>
        <begin position="28"/>
        <end position="88"/>
    </location>
</feature>
<dbReference type="OrthoDB" id="9796019at2"/>
<dbReference type="GO" id="GO:0003700">
    <property type="term" value="F:DNA-binding transcription factor activity"/>
    <property type="evidence" value="ECO:0007669"/>
    <property type="project" value="TreeGrafter"/>
</dbReference>
<dbReference type="GO" id="GO:0000976">
    <property type="term" value="F:transcription cis-regulatory region binding"/>
    <property type="evidence" value="ECO:0007669"/>
    <property type="project" value="TreeGrafter"/>
</dbReference>
<keyword evidence="8" id="KW-1185">Reference proteome</keyword>
<organism evidence="7 8">
    <name type="scientific">Pleomorphomonas diazotrophica</name>
    <dbReference type="NCBI Taxonomy" id="1166257"/>
    <lineage>
        <taxon>Bacteria</taxon>
        <taxon>Pseudomonadati</taxon>
        <taxon>Pseudomonadota</taxon>
        <taxon>Alphaproteobacteria</taxon>
        <taxon>Hyphomicrobiales</taxon>
        <taxon>Pleomorphomonadaceae</taxon>
        <taxon>Pleomorphomonas</taxon>
    </lineage>
</organism>
<reference evidence="7 8" key="1">
    <citation type="submission" date="2017-12" db="EMBL/GenBank/DDBJ databases">
        <title>Anaerobic carbon monoxide metabolism by Pleomorphomonas carboxyditropha sp. nov., a new mesophilic hydrogenogenic carboxidotroph.</title>
        <authorList>
            <person name="Esquivel-Elizondo S."/>
            <person name="Krajmalnik-Brown R."/>
        </authorList>
    </citation>
    <scope>NUCLEOTIDE SEQUENCE [LARGE SCALE GENOMIC DNA]</scope>
    <source>
        <strain evidence="7 8">R5-392</strain>
    </source>
</reference>
<feature type="region of interest" description="Disordered" evidence="5">
    <location>
        <begin position="1"/>
        <end position="23"/>
    </location>
</feature>
<dbReference type="PROSITE" id="PS50977">
    <property type="entry name" value="HTH_TETR_2"/>
    <property type="match status" value="1"/>
</dbReference>